<keyword evidence="3" id="KW-1185">Reference proteome</keyword>
<gene>
    <name evidence="2" type="ORF">NCR95_00890</name>
</gene>
<keyword evidence="2" id="KW-0396">Initiation factor</keyword>
<dbReference type="SUPFAM" id="SSF55159">
    <property type="entry name" value="eIF1-like"/>
    <property type="match status" value="1"/>
</dbReference>
<feature type="domain" description="SUI1" evidence="1">
    <location>
        <begin position="48"/>
        <end position="118"/>
    </location>
</feature>
<dbReference type="Gene3D" id="3.30.780.10">
    <property type="entry name" value="SUI1-like domain"/>
    <property type="match status" value="1"/>
</dbReference>
<dbReference type="PROSITE" id="PS50296">
    <property type="entry name" value="SUI1"/>
    <property type="match status" value="1"/>
</dbReference>
<evidence type="ECO:0000313" key="3">
    <source>
        <dbReference type="Proteomes" id="UP001057522"/>
    </source>
</evidence>
<dbReference type="RefSeq" id="WP_112056838.1">
    <property type="nucleotide sequence ID" value="NZ_JAMOKV010000001.1"/>
</dbReference>
<evidence type="ECO:0000313" key="2">
    <source>
        <dbReference type="EMBL" id="MCL9818741.1"/>
    </source>
</evidence>
<keyword evidence="2" id="KW-0648">Protein biosynthesis</keyword>
<accession>A0ABT0TS50</accession>
<dbReference type="Proteomes" id="UP001057522">
    <property type="component" value="Unassembled WGS sequence"/>
</dbReference>
<protein>
    <submittedName>
        <fullName evidence="2">Translation initiation factor</fullName>
    </submittedName>
</protein>
<reference evidence="2" key="1">
    <citation type="submission" date="2022-06" db="EMBL/GenBank/DDBJ databases">
        <title>Helicobacter colisuis sp. nov.</title>
        <authorList>
            <person name="Papic B."/>
            <person name="Gruntar I."/>
        </authorList>
    </citation>
    <scope>NUCLEOTIDE SEQUENCE</scope>
    <source>
        <strain evidence="2">11154-15</strain>
    </source>
</reference>
<sequence>MDRLDLSHLSIGANFEDAIDVLCKKCENLQSQCVCKKKEEIRERDSYFLWIKEEKCKGKDITLCGVVYERNETIVKMLKEIKKTLACGGSFKEDLGGYILEFQGKHLEKLKAFLKKEKFKFKK</sequence>
<dbReference type="Pfam" id="PF01253">
    <property type="entry name" value="SUI1"/>
    <property type="match status" value="1"/>
</dbReference>
<dbReference type="InterPro" id="IPR036877">
    <property type="entry name" value="SUI1_dom_sf"/>
</dbReference>
<dbReference type="EMBL" id="JAMOKX010000001">
    <property type="protein sequence ID" value="MCL9818741.1"/>
    <property type="molecule type" value="Genomic_DNA"/>
</dbReference>
<dbReference type="GO" id="GO:0003743">
    <property type="term" value="F:translation initiation factor activity"/>
    <property type="evidence" value="ECO:0007669"/>
    <property type="project" value="UniProtKB-KW"/>
</dbReference>
<name>A0ABT0TS50_9HELI</name>
<dbReference type="InterPro" id="IPR001950">
    <property type="entry name" value="SUI1"/>
</dbReference>
<comment type="caution">
    <text evidence="2">The sequence shown here is derived from an EMBL/GenBank/DDBJ whole genome shotgun (WGS) entry which is preliminary data.</text>
</comment>
<proteinExistence type="predicted"/>
<organism evidence="2 3">
    <name type="scientific">Helicobacter colisuis</name>
    <dbReference type="NCBI Taxonomy" id="2949739"/>
    <lineage>
        <taxon>Bacteria</taxon>
        <taxon>Pseudomonadati</taxon>
        <taxon>Campylobacterota</taxon>
        <taxon>Epsilonproteobacteria</taxon>
        <taxon>Campylobacterales</taxon>
        <taxon>Helicobacteraceae</taxon>
        <taxon>Helicobacter</taxon>
    </lineage>
</organism>
<evidence type="ECO:0000259" key="1">
    <source>
        <dbReference type="PROSITE" id="PS50296"/>
    </source>
</evidence>